<dbReference type="GO" id="GO:0004564">
    <property type="term" value="F:beta-fructofuranosidase activity"/>
    <property type="evidence" value="ECO:0007669"/>
    <property type="project" value="UniProtKB-EC"/>
</dbReference>
<dbReference type="Pfam" id="PF00251">
    <property type="entry name" value="Glyco_hydro_32N"/>
    <property type="match status" value="1"/>
</dbReference>
<evidence type="ECO:0000259" key="6">
    <source>
        <dbReference type="Pfam" id="PF00251"/>
    </source>
</evidence>
<dbReference type="GO" id="GO:0005975">
    <property type="term" value="P:carbohydrate metabolic process"/>
    <property type="evidence" value="ECO:0007669"/>
    <property type="project" value="InterPro"/>
</dbReference>
<dbReference type="InterPro" id="IPR023296">
    <property type="entry name" value="Glyco_hydro_beta-prop_sf"/>
</dbReference>
<dbReference type="InterPro" id="IPR013189">
    <property type="entry name" value="Glyco_hydro_32_C"/>
</dbReference>
<comment type="similarity">
    <text evidence="1 5">Belongs to the glycosyl hydrolase 32 family.</text>
</comment>
<dbReference type="EC" id="3.2.1.26" evidence="2"/>
<evidence type="ECO:0000256" key="4">
    <source>
        <dbReference type="ARBA" id="ARBA00023295"/>
    </source>
</evidence>
<evidence type="ECO:0000259" key="7">
    <source>
        <dbReference type="Pfam" id="PF08244"/>
    </source>
</evidence>
<dbReference type="InterPro" id="IPR051214">
    <property type="entry name" value="GH32_Enzymes"/>
</dbReference>
<gene>
    <name evidence="9" type="ORF">FRC0190_00950</name>
    <name evidence="8" type="ORF">P8T80_05210</name>
</gene>
<keyword evidence="4 5" id="KW-0326">Glycosidase</keyword>
<dbReference type="SUPFAM" id="SSF75005">
    <property type="entry name" value="Arabinanase/levansucrase/invertase"/>
    <property type="match status" value="1"/>
</dbReference>
<keyword evidence="3 5" id="KW-0378">Hydrolase</keyword>
<evidence type="ECO:0000256" key="3">
    <source>
        <dbReference type="ARBA" id="ARBA00022801"/>
    </source>
</evidence>
<evidence type="ECO:0000256" key="5">
    <source>
        <dbReference type="RuleBase" id="RU362110"/>
    </source>
</evidence>
<dbReference type="RefSeq" id="WP_155872316.1">
    <property type="nucleotide sequence ID" value="NZ_CP168248.1"/>
</dbReference>
<name>A0A6I8MGC4_9CORY</name>
<dbReference type="SUPFAM" id="SSF49899">
    <property type="entry name" value="Concanavalin A-like lectins/glucanases"/>
    <property type="match status" value="1"/>
</dbReference>
<dbReference type="Proteomes" id="UP000423525">
    <property type="component" value="Chromosome"/>
</dbReference>
<dbReference type="Gene3D" id="2.60.120.560">
    <property type="entry name" value="Exo-inulinase, domain 1"/>
    <property type="match status" value="1"/>
</dbReference>
<evidence type="ECO:0000256" key="2">
    <source>
        <dbReference type="ARBA" id="ARBA00012758"/>
    </source>
</evidence>
<dbReference type="PANTHER" id="PTHR43101:SF1">
    <property type="entry name" value="BETA-FRUCTOSIDASE"/>
    <property type="match status" value="1"/>
</dbReference>
<proteinExistence type="inferred from homology"/>
<dbReference type="Gene3D" id="2.115.10.20">
    <property type="entry name" value="Glycosyl hydrolase domain, family 43"/>
    <property type="match status" value="1"/>
</dbReference>
<dbReference type="InterPro" id="IPR001362">
    <property type="entry name" value="Glyco_hydro_32"/>
</dbReference>
<feature type="domain" description="Glycosyl hydrolase family 32 C-terminal" evidence="7">
    <location>
        <begin position="402"/>
        <end position="457"/>
    </location>
</feature>
<evidence type="ECO:0000313" key="9">
    <source>
        <dbReference type="EMBL" id="VZH84962.1"/>
    </source>
</evidence>
<dbReference type="SMART" id="SM00640">
    <property type="entry name" value="Glyco_32"/>
    <property type="match status" value="1"/>
</dbReference>
<reference evidence="9 10" key="1">
    <citation type="submission" date="2019-11" db="EMBL/GenBank/DDBJ databases">
        <authorList>
            <person name="Brisse S."/>
        </authorList>
    </citation>
    <scope>NUCLEOTIDE SEQUENCE [LARGE SCALE GENOMIC DNA]</scope>
    <source>
        <strain evidence="9">FRC0190</strain>
    </source>
</reference>
<accession>A0A6I8MGC4</accession>
<dbReference type="PANTHER" id="PTHR43101">
    <property type="entry name" value="BETA-FRUCTOSIDASE"/>
    <property type="match status" value="1"/>
</dbReference>
<organism evidence="9 10">
    <name type="scientific">Corynebacterium rouxii</name>
    <dbReference type="NCBI Taxonomy" id="2719119"/>
    <lineage>
        <taxon>Bacteria</taxon>
        <taxon>Bacillati</taxon>
        <taxon>Actinomycetota</taxon>
        <taxon>Actinomycetes</taxon>
        <taxon>Mycobacteriales</taxon>
        <taxon>Corynebacteriaceae</taxon>
        <taxon>Corynebacterium</taxon>
    </lineage>
</organism>
<evidence type="ECO:0000256" key="1">
    <source>
        <dbReference type="ARBA" id="ARBA00009902"/>
    </source>
</evidence>
<dbReference type="Proteomes" id="UP001265983">
    <property type="component" value="Unassembled WGS sequence"/>
</dbReference>
<dbReference type="InterPro" id="IPR013148">
    <property type="entry name" value="Glyco_hydro_32_N"/>
</dbReference>
<sequence length="470" mass="51615">MTHRPELHVTPEIGILDAPAGALFDGTTWHLFHQFRPKAGAPSRWAHDYANTDPFNWEICDDVIAPLGDEIRLRAGSVTSDGDTTRLYFTSITDNGDSIHLAEITDLDATTYDVNDDAATTDPHVARRGQVIADQGGYTNFRSPCVVPNWVTADDRDEGHSGWIMLAVTGDMDEPTLVILDSENGTDWELRGPLKVVGNSGIEGERLVAPRIIRLRDEIDQNVYDILIVTIEIGGIDRSGYLVGKLHNNIFTVVSSFTRIDYGHDFTRPRNTNYTSHLNSSVAPEHRYSHAHVFGLMNGIGRLDDATTHLSFREEQWANCLSLPRRMTLQGGKIYHTPVAGLPDAIRDSDHAIMWTGLLDVPLGEKVTVELVDTAGNTAAKITHYGDLLELDRSMNPHHEGDDIAVAPLTEDDTDSVTIIVDGSTVEVFADGGQIAMASRVYFNGYCEAFTPQASDGADILRSDVTKPLG</sequence>
<evidence type="ECO:0000313" key="10">
    <source>
        <dbReference type="Proteomes" id="UP000423525"/>
    </source>
</evidence>
<dbReference type="KEGG" id="crf:FRC0190_00950"/>
<dbReference type="InterPro" id="IPR013320">
    <property type="entry name" value="ConA-like_dom_sf"/>
</dbReference>
<reference evidence="8 11" key="2">
    <citation type="submission" date="2023-03" db="EMBL/GenBank/DDBJ databases">
        <title>Whole genome sequence of the first Corynebacterium rouxii strains isolated in Brazil: a recent member of Corynebacterium diphtheriae complex.</title>
        <authorList>
            <person name="Vieira V."/>
            <person name="Ramos J.N."/>
            <person name="Araujo M.R.B."/>
            <person name="Baio P.V."/>
            <person name="Sant'Anna L.O."/>
            <person name="Veras J.F.C."/>
            <person name="Vieira E.M.D."/>
            <person name="Sousa M.A.B."/>
            <person name="Camargo C.H."/>
            <person name="Sacchi C.T."/>
            <person name="Campos K.R."/>
            <person name="Santos M.B.N."/>
            <person name="Bokermann S."/>
            <person name="Alvim L.B."/>
            <person name="Santos L.S."/>
            <person name="Mattos-Guaraldi A.L."/>
        </authorList>
    </citation>
    <scope>NUCLEOTIDE SEQUENCE [LARGE SCALE GENOMIC DNA]</scope>
    <source>
        <strain evidence="8 11">70862</strain>
    </source>
</reference>
<protein>
    <recommendedName>
        <fullName evidence="2">beta-fructofuranosidase</fullName>
        <ecNumber evidence="2">3.2.1.26</ecNumber>
    </recommendedName>
</protein>
<dbReference type="AlphaFoldDB" id="A0A6I8MGC4"/>
<dbReference type="Pfam" id="PF08244">
    <property type="entry name" value="Glyco_hydro_32C"/>
    <property type="match status" value="1"/>
</dbReference>
<evidence type="ECO:0000313" key="8">
    <source>
        <dbReference type="EMBL" id="MDT9410783.1"/>
    </source>
</evidence>
<evidence type="ECO:0000313" key="11">
    <source>
        <dbReference type="Proteomes" id="UP001265983"/>
    </source>
</evidence>
<feature type="domain" description="Glycosyl hydrolase family 32 N-terminal" evidence="6">
    <location>
        <begin position="8"/>
        <end position="338"/>
    </location>
</feature>
<dbReference type="EMBL" id="JARUHM010000009">
    <property type="protein sequence ID" value="MDT9410783.1"/>
    <property type="molecule type" value="Genomic_DNA"/>
</dbReference>
<dbReference type="EMBL" id="LR738855">
    <property type="protein sequence ID" value="VZH84962.1"/>
    <property type="molecule type" value="Genomic_DNA"/>
</dbReference>
<keyword evidence="11" id="KW-1185">Reference proteome</keyword>